<dbReference type="EMBL" id="KK207855">
    <property type="protein sequence ID" value="EZF52252.1"/>
    <property type="molecule type" value="Genomic_DNA"/>
</dbReference>
<dbReference type="CDD" id="cd05251">
    <property type="entry name" value="NmrA_like_SDR_a"/>
    <property type="match status" value="1"/>
</dbReference>
<evidence type="ECO:0000259" key="3">
    <source>
        <dbReference type="Pfam" id="PF05368"/>
    </source>
</evidence>
<dbReference type="SUPFAM" id="SSF51735">
    <property type="entry name" value="NAD(P)-binding Rossmann-fold domains"/>
    <property type="match status" value="1"/>
</dbReference>
<dbReference type="HOGENOM" id="CLU_007383_8_1_1"/>
<dbReference type="Pfam" id="PF05368">
    <property type="entry name" value="NmrA"/>
    <property type="match status" value="1"/>
</dbReference>
<dbReference type="Gene3D" id="3.40.50.720">
    <property type="entry name" value="NAD(P)-binding Rossmann-like Domain"/>
    <property type="match status" value="1"/>
</dbReference>
<dbReference type="PANTHER" id="PTHR42748:SF31">
    <property type="entry name" value="NMRA-LIKE DOMAIN-CONTAINING PROTEIN-RELATED"/>
    <property type="match status" value="1"/>
</dbReference>
<sequence>MADKKLLVVLGATGKQGGSVINSVLGDEKAAAQFSIRAITRDPSKPSAQALAKRGVECVKADLNSKESLIEAFKGAYAVFAVTNFWETGSAETEIQQGKNIADAAKEDNVQHLIWSSLINVTKVSGGKLTGVSHFDSKAAVEEYIRSIDVPATFFLPGFYMSNIPAGTLNNVSGVYNFSNPVPNNTPIPLFDSYRDTGKFVKAILLNREKVLGKQIYGATDYYTPDRIIAEFQAVKTQDGQGGAAIHIPDEDFKGILAIGNMSEKAREEMLQNMQLLYMFGYYGGASLKESLDLLDEAPTTWKEFVEQEPAWAHLK</sequence>
<evidence type="ECO:0000256" key="2">
    <source>
        <dbReference type="ARBA" id="ARBA00022857"/>
    </source>
</evidence>
<accession>A0A022W1P7</accession>
<name>A0A022W1P7_TRIRU</name>
<dbReference type="AlphaFoldDB" id="A0A022W1P7"/>
<gene>
    <name evidence="4" type="ORF">H103_04659</name>
</gene>
<dbReference type="InterPro" id="IPR051164">
    <property type="entry name" value="NmrA-like_oxidored"/>
</dbReference>
<feature type="domain" description="NmrA-like" evidence="3">
    <location>
        <begin position="4"/>
        <end position="305"/>
    </location>
</feature>
<dbReference type="Gene3D" id="3.90.25.10">
    <property type="entry name" value="UDP-galactose 4-epimerase, domain 1"/>
    <property type="match status" value="1"/>
</dbReference>
<keyword evidence="2" id="KW-0521">NADP</keyword>
<evidence type="ECO:0000256" key="1">
    <source>
        <dbReference type="ARBA" id="ARBA00006328"/>
    </source>
</evidence>
<proteinExistence type="inferred from homology"/>
<dbReference type="GO" id="GO:0005634">
    <property type="term" value="C:nucleus"/>
    <property type="evidence" value="ECO:0007669"/>
    <property type="project" value="TreeGrafter"/>
</dbReference>
<dbReference type="OrthoDB" id="3358371at2759"/>
<dbReference type="InterPro" id="IPR008030">
    <property type="entry name" value="NmrA-like"/>
</dbReference>
<dbReference type="PANTHER" id="PTHR42748">
    <property type="entry name" value="NITROGEN METABOLITE REPRESSION PROTEIN NMRA FAMILY MEMBER"/>
    <property type="match status" value="1"/>
</dbReference>
<evidence type="ECO:0000313" key="4">
    <source>
        <dbReference type="EMBL" id="EZF52252.1"/>
    </source>
</evidence>
<organism evidence="4">
    <name type="scientific">Trichophyton rubrum CBS 288.86</name>
    <dbReference type="NCBI Taxonomy" id="1215330"/>
    <lineage>
        <taxon>Eukaryota</taxon>
        <taxon>Fungi</taxon>
        <taxon>Dikarya</taxon>
        <taxon>Ascomycota</taxon>
        <taxon>Pezizomycotina</taxon>
        <taxon>Eurotiomycetes</taxon>
        <taxon>Eurotiomycetidae</taxon>
        <taxon>Onygenales</taxon>
        <taxon>Arthrodermataceae</taxon>
        <taxon>Trichophyton</taxon>
    </lineage>
</organism>
<dbReference type="InterPro" id="IPR036291">
    <property type="entry name" value="NAD(P)-bd_dom_sf"/>
</dbReference>
<protein>
    <recommendedName>
        <fullName evidence="3">NmrA-like domain-containing protein</fullName>
    </recommendedName>
</protein>
<dbReference type="Proteomes" id="UP000023758">
    <property type="component" value="Unassembled WGS sequence"/>
</dbReference>
<reference evidence="4" key="1">
    <citation type="submission" date="2014-02" db="EMBL/GenBank/DDBJ databases">
        <title>The Genome Sequence of Trichophyton rubrum (morphotype fischeri) CBS 288.86.</title>
        <authorList>
            <consortium name="The Broad Institute Genomics Platform"/>
            <person name="Cuomo C.A."/>
            <person name="White T.C."/>
            <person name="Graser Y."/>
            <person name="Martinez-Rossi N."/>
            <person name="Heitman J."/>
            <person name="Young S.K."/>
            <person name="Zeng Q."/>
            <person name="Gargeya S."/>
            <person name="Abouelleil A."/>
            <person name="Alvarado L."/>
            <person name="Chapman S.B."/>
            <person name="Gainer-Dewar J."/>
            <person name="Goldberg J."/>
            <person name="Griggs A."/>
            <person name="Gujja S."/>
            <person name="Hansen M."/>
            <person name="Howarth C."/>
            <person name="Imamovic A."/>
            <person name="Larimer J."/>
            <person name="Martinez D."/>
            <person name="Murphy C."/>
            <person name="Pearson M.D."/>
            <person name="Persinoti G."/>
            <person name="Poon T."/>
            <person name="Priest M."/>
            <person name="Roberts A.D."/>
            <person name="Saif S."/>
            <person name="Shea T.D."/>
            <person name="Sykes S.N."/>
            <person name="Wortman J."/>
            <person name="Nusbaum C."/>
            <person name="Birren B."/>
        </authorList>
    </citation>
    <scope>NUCLEOTIDE SEQUENCE [LARGE SCALE GENOMIC DNA]</scope>
    <source>
        <strain evidence="4">CBS 288.86</strain>
    </source>
</reference>
<comment type="similarity">
    <text evidence="1">Belongs to the NmrA-type oxidoreductase family.</text>
</comment>